<dbReference type="Gene3D" id="2.30.320.10">
    <property type="entry name" value="YwqG-like"/>
    <property type="match status" value="1"/>
</dbReference>
<keyword evidence="3" id="KW-1185">Reference proteome</keyword>
<dbReference type="SUPFAM" id="SSF103032">
    <property type="entry name" value="Hypothetical protein YwqG"/>
    <property type="match status" value="1"/>
</dbReference>
<dbReference type="Proteomes" id="UP000612282">
    <property type="component" value="Unassembled WGS sequence"/>
</dbReference>
<reference evidence="2 3" key="1">
    <citation type="submission" date="2021-01" db="EMBL/GenBank/DDBJ databases">
        <title>Whole genome shotgun sequence of Actinoplanes couchii NBRC 106145.</title>
        <authorList>
            <person name="Komaki H."/>
            <person name="Tamura T."/>
        </authorList>
    </citation>
    <scope>NUCLEOTIDE SEQUENCE [LARGE SCALE GENOMIC DNA]</scope>
    <source>
        <strain evidence="2 3">NBRC 106145</strain>
    </source>
</reference>
<feature type="region of interest" description="Disordered" evidence="1">
    <location>
        <begin position="19"/>
        <end position="43"/>
    </location>
</feature>
<dbReference type="InterPro" id="IPR035948">
    <property type="entry name" value="YwqG-like_sf"/>
</dbReference>
<evidence type="ECO:0000313" key="3">
    <source>
        <dbReference type="Proteomes" id="UP000612282"/>
    </source>
</evidence>
<name>A0ABQ3XL11_9ACTN</name>
<dbReference type="RefSeq" id="WP_203804993.1">
    <property type="nucleotide sequence ID" value="NZ_BAAAQE010000094.1"/>
</dbReference>
<gene>
    <name evidence="2" type="ORF">Aco03nite_075850</name>
</gene>
<sequence>MPRTTPPRPADIAALFPSLRDHTATTTRLHPRPGTPARTDSSIGGPLLWPADEPWPHCDAADEHWFEPADGDPTDEPIPMVPVAQLYRRDVPDLPGHDLMQLLWCPLNHTDHDFNPLPRVFWRSAADVTEVLADPPKPPVTTGYYLPEPCVLHPEQVVEHRHRDLLPAGLRAQIADWEAVSTVSYFFDLSLAPGWKVGGFPDLADHDPNWVRCASCHTEMSFLLVAATGEWATEGQSWRPPEDPPDSRYDPTGITIGRGWSLNIFHCPTSPTHPVTALASM</sequence>
<protein>
    <recommendedName>
        <fullName evidence="4">DUF1963 domain-containing protein</fullName>
    </recommendedName>
</protein>
<evidence type="ECO:0008006" key="4">
    <source>
        <dbReference type="Google" id="ProtNLM"/>
    </source>
</evidence>
<proteinExistence type="predicted"/>
<organism evidence="2 3">
    <name type="scientific">Actinoplanes couchii</name>
    <dbReference type="NCBI Taxonomy" id="403638"/>
    <lineage>
        <taxon>Bacteria</taxon>
        <taxon>Bacillati</taxon>
        <taxon>Actinomycetota</taxon>
        <taxon>Actinomycetes</taxon>
        <taxon>Micromonosporales</taxon>
        <taxon>Micromonosporaceae</taxon>
        <taxon>Actinoplanes</taxon>
    </lineage>
</organism>
<evidence type="ECO:0000313" key="2">
    <source>
        <dbReference type="EMBL" id="GID59181.1"/>
    </source>
</evidence>
<accession>A0ABQ3XL11</accession>
<comment type="caution">
    <text evidence="2">The sequence shown here is derived from an EMBL/GenBank/DDBJ whole genome shotgun (WGS) entry which is preliminary data.</text>
</comment>
<evidence type="ECO:0000256" key="1">
    <source>
        <dbReference type="SAM" id="MobiDB-lite"/>
    </source>
</evidence>
<feature type="compositionally biased region" description="Basic and acidic residues" evidence="1">
    <location>
        <begin position="240"/>
        <end position="249"/>
    </location>
</feature>
<feature type="region of interest" description="Disordered" evidence="1">
    <location>
        <begin position="233"/>
        <end position="252"/>
    </location>
</feature>
<dbReference type="EMBL" id="BOMG01000094">
    <property type="protein sequence ID" value="GID59181.1"/>
    <property type="molecule type" value="Genomic_DNA"/>
</dbReference>